<dbReference type="NCBIfam" id="TIGR01987">
    <property type="entry name" value="HI0074"/>
    <property type="match status" value="1"/>
</dbReference>
<protein>
    <submittedName>
        <fullName evidence="1">Nucleotidyltransferase substrate binding protein</fullName>
    </submittedName>
</protein>
<dbReference type="Proteomes" id="UP001231109">
    <property type="component" value="Unassembled WGS sequence"/>
</dbReference>
<keyword evidence="2" id="KW-1185">Reference proteome</keyword>
<dbReference type="EMBL" id="JAPJDZ010000005">
    <property type="protein sequence ID" value="MDP5134996.1"/>
    <property type="molecule type" value="Genomic_DNA"/>
</dbReference>
<gene>
    <name evidence="1" type="ORF">ORJ04_03420</name>
</gene>
<dbReference type="Pfam" id="PF08780">
    <property type="entry name" value="NTase_sub_bind"/>
    <property type="match status" value="1"/>
</dbReference>
<dbReference type="InterPro" id="IPR010235">
    <property type="entry name" value="HepT"/>
</dbReference>
<accession>A0ABT9HV55</accession>
<comment type="caution">
    <text evidence="1">The sequence shown here is derived from an EMBL/GenBank/DDBJ whole genome shotgun (WGS) entry which is preliminary data.</text>
</comment>
<reference evidence="1 2" key="1">
    <citation type="submission" date="2022-11" db="EMBL/GenBank/DDBJ databases">
        <title>Viruses from the air-sea interface of a natural surface slick.</title>
        <authorList>
            <person name="Rahlff J."/>
            <person name="Holmfeldt K."/>
        </authorList>
    </citation>
    <scope>NUCLEOTIDE SEQUENCE [LARGE SCALE GENOMIC DNA]</scope>
    <source>
        <strain evidence="1 2">SMS4</strain>
    </source>
</reference>
<evidence type="ECO:0000313" key="2">
    <source>
        <dbReference type="Proteomes" id="UP001231109"/>
    </source>
</evidence>
<sequence>MTDDIRWKQRLQNWNRALAQLTKFMQRDALNELEEQGLIQSFEYNHELAWNTQKDFLQDQGFTELFGSKNVAKKAFETGLIKNGELWLDMIKSRNLTSHTYNEAVTRQIVDAIVHQYFAELCELNTKMNQLAEKD</sequence>
<dbReference type="RefSeq" id="WP_027670417.1">
    <property type="nucleotide sequence ID" value="NZ_JAPJDZ010000005.1"/>
</dbReference>
<proteinExistence type="predicted"/>
<name>A0ABT9HV55_9GAMM</name>
<dbReference type="SUPFAM" id="SSF81593">
    <property type="entry name" value="Nucleotidyltransferase substrate binding subunit/domain"/>
    <property type="match status" value="1"/>
</dbReference>
<dbReference type="Gene3D" id="1.20.120.330">
    <property type="entry name" value="Nucleotidyltransferases domain 2"/>
    <property type="match status" value="1"/>
</dbReference>
<evidence type="ECO:0000313" key="1">
    <source>
        <dbReference type="EMBL" id="MDP5134996.1"/>
    </source>
</evidence>
<organism evidence="1 2">
    <name type="scientific">Rheinheimera baltica</name>
    <dbReference type="NCBI Taxonomy" id="67576"/>
    <lineage>
        <taxon>Bacteria</taxon>
        <taxon>Pseudomonadati</taxon>
        <taxon>Pseudomonadota</taxon>
        <taxon>Gammaproteobacteria</taxon>
        <taxon>Chromatiales</taxon>
        <taxon>Chromatiaceae</taxon>
        <taxon>Rheinheimera</taxon>
    </lineage>
</organism>